<sequence length="50" mass="5930">MRGTFFFAVFCTGVVSYVTRGIFIFYFPKTIPMGFRFSLLFAKMKKRNIF</sequence>
<dbReference type="EMBL" id="CM015730">
    <property type="protein sequence ID" value="KAF3703735.1"/>
    <property type="molecule type" value="Genomic_DNA"/>
</dbReference>
<dbReference type="AlphaFoldDB" id="A0A6G1QMF9"/>
<keyword evidence="1" id="KW-0472">Membrane</keyword>
<name>A0A6G1QMF9_CHAAH</name>
<evidence type="ECO:0000256" key="1">
    <source>
        <dbReference type="SAM" id="Phobius"/>
    </source>
</evidence>
<keyword evidence="1" id="KW-0812">Transmembrane</keyword>
<reference evidence="3" key="2">
    <citation type="submission" date="2019-02" db="EMBL/GenBank/DDBJ databases">
        <title>Opniocepnalus argus Var Kimnra genome.</title>
        <authorList>
            <person name="Zhou C."/>
            <person name="Xiao S."/>
        </authorList>
    </citation>
    <scope>NUCLEOTIDE SEQUENCE [LARGE SCALE GENOMIC DNA]</scope>
</reference>
<keyword evidence="1" id="KW-1133">Transmembrane helix</keyword>
<feature type="transmembrane region" description="Helical" evidence="1">
    <location>
        <begin position="6"/>
        <end position="27"/>
    </location>
</feature>
<reference evidence="2 3" key="1">
    <citation type="submission" date="2019-02" db="EMBL/GenBank/DDBJ databases">
        <title>Opniocepnalus argus genome.</title>
        <authorList>
            <person name="Zhou C."/>
            <person name="Xiao S."/>
        </authorList>
    </citation>
    <scope>NUCLEOTIDE SEQUENCE [LARGE SCALE GENOMIC DNA]</scope>
    <source>
        <strain evidence="2">OARG1902GOOAL</strain>
        <tissue evidence="2">Muscle</tissue>
    </source>
</reference>
<accession>A0A6G1QMF9</accession>
<evidence type="ECO:0000313" key="2">
    <source>
        <dbReference type="EMBL" id="KAF3703735.1"/>
    </source>
</evidence>
<gene>
    <name evidence="2" type="ORF">EXN66_Car019423</name>
</gene>
<protein>
    <submittedName>
        <fullName evidence="2">Uncharacterized protein</fullName>
    </submittedName>
</protein>
<keyword evidence="3" id="KW-1185">Reference proteome</keyword>
<evidence type="ECO:0000313" key="3">
    <source>
        <dbReference type="Proteomes" id="UP000503349"/>
    </source>
</evidence>
<proteinExistence type="predicted"/>
<dbReference type="Proteomes" id="UP000503349">
    <property type="component" value="Chromosome 19"/>
</dbReference>
<organism evidence="2 3">
    <name type="scientific">Channa argus</name>
    <name type="common">Northern snakehead</name>
    <name type="synonym">Ophicephalus argus</name>
    <dbReference type="NCBI Taxonomy" id="215402"/>
    <lineage>
        <taxon>Eukaryota</taxon>
        <taxon>Metazoa</taxon>
        <taxon>Chordata</taxon>
        <taxon>Craniata</taxon>
        <taxon>Vertebrata</taxon>
        <taxon>Euteleostomi</taxon>
        <taxon>Actinopterygii</taxon>
        <taxon>Neopterygii</taxon>
        <taxon>Teleostei</taxon>
        <taxon>Neoteleostei</taxon>
        <taxon>Acanthomorphata</taxon>
        <taxon>Anabantaria</taxon>
        <taxon>Anabantiformes</taxon>
        <taxon>Channoidei</taxon>
        <taxon>Channidae</taxon>
        <taxon>Channa</taxon>
    </lineage>
</organism>